<comment type="similarity">
    <text evidence="2">Belongs to the class-I pyridoxal-phosphate-dependent aminotransferase family.</text>
</comment>
<dbReference type="RefSeq" id="WP_229534194.1">
    <property type="nucleotide sequence ID" value="NZ_JAJHJB010000005.1"/>
</dbReference>
<dbReference type="InterPro" id="IPR015421">
    <property type="entry name" value="PyrdxlP-dep_Trfase_major"/>
</dbReference>
<dbReference type="SUPFAM" id="SSF53383">
    <property type="entry name" value="PLP-dependent transferases"/>
    <property type="match status" value="1"/>
</dbReference>
<reference evidence="8" key="1">
    <citation type="submission" date="2021-11" db="EMBL/GenBank/DDBJ databases">
        <title>Description of a new species Pelosinus isolated from the bottom sediments of Lake Baikal.</title>
        <authorList>
            <person name="Zakharyuk A."/>
        </authorList>
    </citation>
    <scope>NUCLEOTIDE SEQUENCE</scope>
    <source>
        <strain evidence="8">Bkl1</strain>
    </source>
</reference>
<comment type="subunit">
    <text evidence="3">Homodimer.</text>
</comment>
<dbReference type="InterPro" id="IPR015422">
    <property type="entry name" value="PyrdxlP-dep_Trfase_small"/>
</dbReference>
<comment type="caution">
    <text evidence="8">The sequence shown here is derived from an EMBL/GenBank/DDBJ whole genome shotgun (WGS) entry which is preliminary data.</text>
</comment>
<dbReference type="PANTHER" id="PTHR11879">
    <property type="entry name" value="ASPARTATE AMINOTRANSFERASE"/>
    <property type="match status" value="1"/>
</dbReference>
<evidence type="ECO:0000313" key="9">
    <source>
        <dbReference type="Proteomes" id="UP001165492"/>
    </source>
</evidence>
<gene>
    <name evidence="8" type="ORF">LMF89_05255</name>
</gene>
<dbReference type="CDD" id="cd00609">
    <property type="entry name" value="AAT_like"/>
    <property type="match status" value="1"/>
</dbReference>
<accession>A0ABS8HNL6</accession>
<dbReference type="InterPro" id="IPR015424">
    <property type="entry name" value="PyrdxlP-dep_Trfase"/>
</dbReference>
<dbReference type="InterPro" id="IPR000796">
    <property type="entry name" value="Asp_trans"/>
</dbReference>
<protein>
    <submittedName>
        <fullName evidence="8">Aminotransferase class I/II-fold pyridoxal phosphate-dependent enzyme</fullName>
    </submittedName>
</protein>
<dbReference type="Gene3D" id="3.90.1150.10">
    <property type="entry name" value="Aspartate Aminotransferase, domain 1"/>
    <property type="match status" value="1"/>
</dbReference>
<evidence type="ECO:0000256" key="5">
    <source>
        <dbReference type="ARBA" id="ARBA00022679"/>
    </source>
</evidence>
<evidence type="ECO:0000256" key="4">
    <source>
        <dbReference type="ARBA" id="ARBA00022576"/>
    </source>
</evidence>
<dbReference type="Proteomes" id="UP001165492">
    <property type="component" value="Unassembled WGS sequence"/>
</dbReference>
<evidence type="ECO:0000256" key="2">
    <source>
        <dbReference type="ARBA" id="ARBA00007441"/>
    </source>
</evidence>
<dbReference type="GO" id="GO:0008483">
    <property type="term" value="F:transaminase activity"/>
    <property type="evidence" value="ECO:0007669"/>
    <property type="project" value="UniProtKB-KW"/>
</dbReference>
<evidence type="ECO:0000313" key="8">
    <source>
        <dbReference type="EMBL" id="MCC5464776.1"/>
    </source>
</evidence>
<proteinExistence type="inferred from homology"/>
<evidence type="ECO:0000259" key="7">
    <source>
        <dbReference type="Pfam" id="PF00155"/>
    </source>
</evidence>
<organism evidence="8 9">
    <name type="scientific">Pelosinus baikalensis</name>
    <dbReference type="NCBI Taxonomy" id="2892015"/>
    <lineage>
        <taxon>Bacteria</taxon>
        <taxon>Bacillati</taxon>
        <taxon>Bacillota</taxon>
        <taxon>Negativicutes</taxon>
        <taxon>Selenomonadales</taxon>
        <taxon>Sporomusaceae</taxon>
        <taxon>Pelosinus</taxon>
    </lineage>
</organism>
<dbReference type="EMBL" id="JAJHJB010000005">
    <property type="protein sequence ID" value="MCC5464776.1"/>
    <property type="molecule type" value="Genomic_DNA"/>
</dbReference>
<keyword evidence="4 8" id="KW-0032">Aminotransferase</keyword>
<feature type="domain" description="Aminotransferase class I/classII large" evidence="7">
    <location>
        <begin position="38"/>
        <end position="402"/>
    </location>
</feature>
<evidence type="ECO:0000256" key="1">
    <source>
        <dbReference type="ARBA" id="ARBA00001933"/>
    </source>
</evidence>
<comment type="cofactor">
    <cofactor evidence="1">
        <name>pyridoxal 5'-phosphate</name>
        <dbReference type="ChEBI" id="CHEBI:597326"/>
    </cofactor>
</comment>
<dbReference type="InterPro" id="IPR004839">
    <property type="entry name" value="Aminotransferase_I/II_large"/>
</dbReference>
<keyword evidence="5" id="KW-0808">Transferase</keyword>
<dbReference type="Pfam" id="PF00155">
    <property type="entry name" value="Aminotran_1_2"/>
    <property type="match status" value="1"/>
</dbReference>
<evidence type="ECO:0000256" key="6">
    <source>
        <dbReference type="ARBA" id="ARBA00022898"/>
    </source>
</evidence>
<evidence type="ECO:0000256" key="3">
    <source>
        <dbReference type="ARBA" id="ARBA00011738"/>
    </source>
</evidence>
<name>A0ABS8HNL6_9FIRM</name>
<keyword evidence="6" id="KW-0663">Pyridoxal phosphate</keyword>
<dbReference type="PANTHER" id="PTHR11879:SF22">
    <property type="entry name" value="ASPARTATE AMINOTRANSFERASE, MITOCHONDRIAL"/>
    <property type="match status" value="1"/>
</dbReference>
<sequence length="416" mass="46014">MTYSVAASHAKGKCATDKIFGANAAAAKAAAQYGKNKVVNATIGAFMDEQERLACIPTVEKVFKNFSINHIIPYAPIAGLPDYLAAMIELTFADHKPEAYIDAVATAGGTGAIHHTIWNYSEIGDMILTSDWYWGPYKILCQDALRTLDTYTLFDDQQKFNIGAFSAKVREIIAKQNNLVIIINTPAHNPTGFSLSDSDWDQVLDLFKDCVKDTTKHIIPLIDIAYIDYAGEKNACRSFLKKFGNLPANILPILACSMSKGFTMYGQRTGVMIGISSNKEIITEFQSINQFTSRATWSNINYSAMKLLADIYQDKSLLAQTEQERGEYYALIRKRADIFMREAQEVNLHILPYIAGFFITVPVENPEAVCEKLHDDHIFAVPLAKGIRIAVCAVTSEKMTGMAGKFAKAIQAVSVQ</sequence>
<dbReference type="Gene3D" id="3.40.640.10">
    <property type="entry name" value="Type I PLP-dependent aspartate aminotransferase-like (Major domain)"/>
    <property type="match status" value="1"/>
</dbReference>
<keyword evidence="9" id="KW-1185">Reference proteome</keyword>